<keyword evidence="2" id="KW-1185">Reference proteome</keyword>
<name>A0ACB9Q3T3_BAUVA</name>
<dbReference type="Proteomes" id="UP000828941">
    <property type="component" value="Chromosome 2"/>
</dbReference>
<organism evidence="1 2">
    <name type="scientific">Bauhinia variegata</name>
    <name type="common">Purple orchid tree</name>
    <name type="synonym">Phanera variegata</name>
    <dbReference type="NCBI Taxonomy" id="167791"/>
    <lineage>
        <taxon>Eukaryota</taxon>
        <taxon>Viridiplantae</taxon>
        <taxon>Streptophyta</taxon>
        <taxon>Embryophyta</taxon>
        <taxon>Tracheophyta</taxon>
        <taxon>Spermatophyta</taxon>
        <taxon>Magnoliopsida</taxon>
        <taxon>eudicotyledons</taxon>
        <taxon>Gunneridae</taxon>
        <taxon>Pentapetalae</taxon>
        <taxon>rosids</taxon>
        <taxon>fabids</taxon>
        <taxon>Fabales</taxon>
        <taxon>Fabaceae</taxon>
        <taxon>Cercidoideae</taxon>
        <taxon>Cercideae</taxon>
        <taxon>Bauhiniinae</taxon>
        <taxon>Bauhinia</taxon>
    </lineage>
</organism>
<sequence length="477" mass="50463">MLDTAGEDEAEVDVLSEKEKPEGPLVVPEEAAVLVTLKPEREAVEVAVLGALKAEKDTPLPEEVAETVGVAVEAVLAEAVRENPGTDEDAIEPLEAGVEVVVAVTVENNGADDVVKENDFVAEGVGVPNEKLEGLDEEDVRDGAEEGAAAVDADGFADAELVAKEKPEEAENGEAEPRPVLAEKGLEKEEVDAAEEEADEPYKFAAGNALVEDELGVAAEDEADEPNKFAAGKALVENEVVVAAEDEADEPNKFTEDEKGEPELAEEEATPNGAGLEPAAADEDAENKEAPELAKDADEPNKGDADELADEADPKLDNPEPVPKREEVEDAADEGEAEAAAEDANPNDGAGAEAAIEVENGEEEEEAEADAVFKEKETEGAEEEELGFEEDKPEKGEGPNEKPPADAEDPNVEGDDPNENPDGVDEEEFPNGDEACDEEEAEEDPNEKPDIVARSLYAKCWGFENHGFSVQSPGVRL</sequence>
<protein>
    <submittedName>
        <fullName evidence="1">Uncharacterized protein</fullName>
    </submittedName>
</protein>
<evidence type="ECO:0000313" key="1">
    <source>
        <dbReference type="EMBL" id="KAI4354754.1"/>
    </source>
</evidence>
<proteinExistence type="predicted"/>
<comment type="caution">
    <text evidence="1">The sequence shown here is derived from an EMBL/GenBank/DDBJ whole genome shotgun (WGS) entry which is preliminary data.</text>
</comment>
<accession>A0ACB9Q3T3</accession>
<reference evidence="1 2" key="1">
    <citation type="journal article" date="2022" name="DNA Res.">
        <title>Chromosomal-level genome assembly of the orchid tree Bauhinia variegata (Leguminosae; Cercidoideae) supports the allotetraploid origin hypothesis of Bauhinia.</title>
        <authorList>
            <person name="Zhong Y."/>
            <person name="Chen Y."/>
            <person name="Zheng D."/>
            <person name="Pang J."/>
            <person name="Liu Y."/>
            <person name="Luo S."/>
            <person name="Meng S."/>
            <person name="Qian L."/>
            <person name="Wei D."/>
            <person name="Dai S."/>
            <person name="Zhou R."/>
        </authorList>
    </citation>
    <scope>NUCLEOTIDE SEQUENCE [LARGE SCALE GENOMIC DNA]</scope>
    <source>
        <strain evidence="1">BV-YZ2020</strain>
    </source>
</reference>
<gene>
    <name evidence="1" type="ORF">L6164_003597</name>
</gene>
<dbReference type="EMBL" id="CM039427">
    <property type="protein sequence ID" value="KAI4354754.1"/>
    <property type="molecule type" value="Genomic_DNA"/>
</dbReference>
<evidence type="ECO:0000313" key="2">
    <source>
        <dbReference type="Proteomes" id="UP000828941"/>
    </source>
</evidence>